<keyword evidence="4" id="KW-0472">Membrane</keyword>
<dbReference type="InterPro" id="IPR043461">
    <property type="entry name" value="LpxH-like"/>
</dbReference>
<organism evidence="7 8">
    <name type="scientific">Leptospira hartskeerlii</name>
    <dbReference type="NCBI Taxonomy" id="2023177"/>
    <lineage>
        <taxon>Bacteria</taxon>
        <taxon>Pseudomonadati</taxon>
        <taxon>Spirochaetota</taxon>
        <taxon>Spirochaetia</taxon>
        <taxon>Leptospirales</taxon>
        <taxon>Leptospiraceae</taxon>
        <taxon>Leptospira</taxon>
    </lineage>
</organism>
<gene>
    <name evidence="7" type="ORF">CH357_04640</name>
</gene>
<proteinExistence type="predicted"/>
<evidence type="ECO:0000313" key="7">
    <source>
        <dbReference type="EMBL" id="PJZ26782.1"/>
    </source>
</evidence>
<evidence type="ECO:0000256" key="2">
    <source>
        <dbReference type="ARBA" id="ARBA00022519"/>
    </source>
</evidence>
<evidence type="ECO:0000313" key="8">
    <source>
        <dbReference type="Proteomes" id="UP000232196"/>
    </source>
</evidence>
<dbReference type="Gene3D" id="3.60.21.10">
    <property type="match status" value="1"/>
</dbReference>
<dbReference type="EMBL" id="NPDN01000002">
    <property type="protein sequence ID" value="PJZ26782.1"/>
    <property type="molecule type" value="Genomic_DNA"/>
</dbReference>
<evidence type="ECO:0000256" key="3">
    <source>
        <dbReference type="ARBA" id="ARBA00022723"/>
    </source>
</evidence>
<evidence type="ECO:0000259" key="6">
    <source>
        <dbReference type="Pfam" id="PF00149"/>
    </source>
</evidence>
<dbReference type="SUPFAM" id="SSF56300">
    <property type="entry name" value="Metallo-dependent phosphatases"/>
    <property type="match status" value="1"/>
</dbReference>
<keyword evidence="3" id="KW-0479">Metal-binding</keyword>
<keyword evidence="1" id="KW-1003">Cell membrane</keyword>
<feature type="domain" description="Calcineurin-like phosphoesterase" evidence="6">
    <location>
        <begin position="7"/>
        <end position="217"/>
    </location>
</feature>
<reference evidence="7 8" key="1">
    <citation type="submission" date="2017-07" db="EMBL/GenBank/DDBJ databases">
        <title>Leptospira spp. isolated from tropical soils.</title>
        <authorList>
            <person name="Thibeaux R."/>
            <person name="Iraola G."/>
            <person name="Ferres I."/>
            <person name="Bierque E."/>
            <person name="Girault D."/>
            <person name="Soupe-Gilbert M.-E."/>
            <person name="Picardeau M."/>
            <person name="Goarant C."/>
        </authorList>
    </citation>
    <scope>NUCLEOTIDE SEQUENCE [LARGE SCALE GENOMIC DNA]</scope>
    <source>
        <strain evidence="7 8">MCA1-C-A1</strain>
    </source>
</reference>
<dbReference type="OrthoDB" id="9802481at2"/>
<keyword evidence="2" id="KW-0997">Cell inner membrane</keyword>
<dbReference type="GO" id="GO:0009245">
    <property type="term" value="P:lipid A biosynthetic process"/>
    <property type="evidence" value="ECO:0007669"/>
    <property type="project" value="TreeGrafter"/>
</dbReference>
<evidence type="ECO:0000256" key="5">
    <source>
        <dbReference type="ARBA" id="ARBA00023211"/>
    </source>
</evidence>
<dbReference type="Pfam" id="PF00149">
    <property type="entry name" value="Metallophos"/>
    <property type="match status" value="1"/>
</dbReference>
<dbReference type="InterPro" id="IPR029052">
    <property type="entry name" value="Metallo-depent_PP-like"/>
</dbReference>
<accession>A0A2M9XGS3</accession>
<evidence type="ECO:0000256" key="1">
    <source>
        <dbReference type="ARBA" id="ARBA00022475"/>
    </source>
</evidence>
<keyword evidence="8" id="KW-1185">Reference proteome</keyword>
<name>A0A2M9XGS3_9LEPT</name>
<dbReference type="RefSeq" id="WP_100705581.1">
    <property type="nucleotide sequence ID" value="NZ_NPDL01000002.1"/>
</dbReference>
<dbReference type="Proteomes" id="UP000232196">
    <property type="component" value="Unassembled WGS sequence"/>
</dbReference>
<dbReference type="InterPro" id="IPR004843">
    <property type="entry name" value="Calcineurin-like_PHP"/>
</dbReference>
<dbReference type="AlphaFoldDB" id="A0A2M9XGS3"/>
<evidence type="ECO:0000256" key="4">
    <source>
        <dbReference type="ARBA" id="ARBA00023136"/>
    </source>
</evidence>
<dbReference type="PANTHER" id="PTHR34990">
    <property type="entry name" value="UDP-2,3-DIACYLGLUCOSAMINE HYDROLASE-RELATED"/>
    <property type="match status" value="1"/>
</dbReference>
<sequence length="514" mass="58752">MPKSKIKYIVISDIHLGAYNSLLTYIEEFPDPVKDSDRFKVNPQKTSPALAELLNCLKHIVHSVNGSSKPPQFILLGDVLELALGDINEASMTFERFLEIAYKETKHHFSESILYIPGNHDHHLWETAREKQYMDYIANLKPNQYINQTWHTTKMVNPDFIQSDLLTGILRRNKKLKRAEAVIAYPNLEISSKSGKRSVFLTHGHFLENIYSLMSTVQRVLLPEIDDDPDAPKLNRSVWSKMNDYNPFKRAKEITTPKSIYVLERENFAWIDFFWSTLGRSGKVGTGIGLIYDMLQDTKAVGKLAQNVSAYLLRNLNLPFLLRILGIKWLLYKGFSYILTKIVVKVGQAERGMSNSVLSDEVVHNMESYLGETLPAQWKAETQKTKREFPNDYTLIFGHTHKPFAVETQDLGLKISGKEVFNTGGWVVDTIQPMTSHGGAVLFIDEDANVASFKVYTEGEVKPGFLVPDGKTNPMYETLVENVDLQNKKFGALSRSLEDEIRLRRRYLKVRIKE</sequence>
<comment type="caution">
    <text evidence="7">The sequence shown here is derived from an EMBL/GenBank/DDBJ whole genome shotgun (WGS) entry which is preliminary data.</text>
</comment>
<keyword evidence="5" id="KW-0464">Manganese</keyword>
<dbReference type="GO" id="GO:0008758">
    <property type="term" value="F:UDP-2,3-diacylglucosamine hydrolase activity"/>
    <property type="evidence" value="ECO:0007669"/>
    <property type="project" value="TreeGrafter"/>
</dbReference>
<dbReference type="GO" id="GO:0016020">
    <property type="term" value="C:membrane"/>
    <property type="evidence" value="ECO:0007669"/>
    <property type="project" value="GOC"/>
</dbReference>
<dbReference type="PANTHER" id="PTHR34990:SF2">
    <property type="entry name" value="BLL8164 PROTEIN"/>
    <property type="match status" value="1"/>
</dbReference>
<protein>
    <submittedName>
        <fullName evidence="7">Phosphoesterase</fullName>
    </submittedName>
</protein>
<dbReference type="GO" id="GO:0046872">
    <property type="term" value="F:metal ion binding"/>
    <property type="evidence" value="ECO:0007669"/>
    <property type="project" value="UniProtKB-KW"/>
</dbReference>